<protein>
    <recommendedName>
        <fullName evidence="1">F-box domain-containing protein</fullName>
    </recommendedName>
</protein>
<name>A0AAD7AXQ6_9AGAR</name>
<dbReference type="InterPro" id="IPR001810">
    <property type="entry name" value="F-box_dom"/>
</dbReference>
<accession>A0AAD7AXQ6</accession>
<dbReference type="Gene3D" id="3.80.10.10">
    <property type="entry name" value="Ribonuclease Inhibitor"/>
    <property type="match status" value="1"/>
</dbReference>
<dbReference type="InterPro" id="IPR032675">
    <property type="entry name" value="LRR_dom_sf"/>
</dbReference>
<reference evidence="2" key="1">
    <citation type="submission" date="2023-03" db="EMBL/GenBank/DDBJ databases">
        <title>Massive genome expansion in bonnet fungi (Mycena s.s.) driven by repeated elements and novel gene families across ecological guilds.</title>
        <authorList>
            <consortium name="Lawrence Berkeley National Laboratory"/>
            <person name="Harder C.B."/>
            <person name="Miyauchi S."/>
            <person name="Viragh M."/>
            <person name="Kuo A."/>
            <person name="Thoen E."/>
            <person name="Andreopoulos B."/>
            <person name="Lu D."/>
            <person name="Skrede I."/>
            <person name="Drula E."/>
            <person name="Henrissat B."/>
            <person name="Morin E."/>
            <person name="Kohler A."/>
            <person name="Barry K."/>
            <person name="LaButti K."/>
            <person name="Morin E."/>
            <person name="Salamov A."/>
            <person name="Lipzen A."/>
            <person name="Mereny Z."/>
            <person name="Hegedus B."/>
            <person name="Baldrian P."/>
            <person name="Stursova M."/>
            <person name="Weitz H."/>
            <person name="Taylor A."/>
            <person name="Grigoriev I.V."/>
            <person name="Nagy L.G."/>
            <person name="Martin F."/>
            <person name="Kauserud H."/>
        </authorList>
    </citation>
    <scope>NUCLEOTIDE SEQUENCE</scope>
    <source>
        <strain evidence="2">9284</strain>
    </source>
</reference>
<dbReference type="CDD" id="cd09917">
    <property type="entry name" value="F-box_SF"/>
    <property type="match status" value="1"/>
</dbReference>
<organism evidence="2 3">
    <name type="scientific">Roridomyces roridus</name>
    <dbReference type="NCBI Taxonomy" id="1738132"/>
    <lineage>
        <taxon>Eukaryota</taxon>
        <taxon>Fungi</taxon>
        <taxon>Dikarya</taxon>
        <taxon>Basidiomycota</taxon>
        <taxon>Agaricomycotina</taxon>
        <taxon>Agaricomycetes</taxon>
        <taxon>Agaricomycetidae</taxon>
        <taxon>Agaricales</taxon>
        <taxon>Marasmiineae</taxon>
        <taxon>Mycenaceae</taxon>
        <taxon>Roridomyces</taxon>
    </lineage>
</organism>
<keyword evidence="3" id="KW-1185">Reference proteome</keyword>
<dbReference type="Pfam" id="PF00646">
    <property type="entry name" value="F-box"/>
    <property type="match status" value="1"/>
</dbReference>
<dbReference type="EMBL" id="JARKIF010000174">
    <property type="protein sequence ID" value="KAJ7603121.1"/>
    <property type="molecule type" value="Genomic_DNA"/>
</dbReference>
<dbReference type="AlphaFoldDB" id="A0AAD7AXQ6"/>
<dbReference type="SUPFAM" id="SSF52047">
    <property type="entry name" value="RNI-like"/>
    <property type="match status" value="1"/>
</dbReference>
<dbReference type="Proteomes" id="UP001221142">
    <property type="component" value="Unassembled WGS sequence"/>
</dbReference>
<evidence type="ECO:0000313" key="2">
    <source>
        <dbReference type="EMBL" id="KAJ7603121.1"/>
    </source>
</evidence>
<evidence type="ECO:0000313" key="3">
    <source>
        <dbReference type="Proteomes" id="UP001221142"/>
    </source>
</evidence>
<comment type="caution">
    <text evidence="2">The sequence shown here is derived from an EMBL/GenBank/DDBJ whole genome shotgun (WGS) entry which is preliminary data.</text>
</comment>
<proteinExistence type="predicted"/>
<sequence length="393" mass="44348">MCFHHDDLPTELWLEIFSHLDIRSYFVSHEPFQPIPGVSSEAGNTSGSSYHAVVLVCRNWRAWAIQLQFRNIKLSEELSQLMHEATRIHGEWVRRAVVPYSTTVTATSKPMLSTGILGNCHKLEVLVRPPYQATPLRHLKFEFDATCPPLPSLKRLDFWNHIEASRSGGINSLTAVLAAAPNLEYLFIGGGVSGTFFGLVKSSIHLPRLRTLRLNIANALLLRDVLYRWTLPELDNLVVDSPVPGMPGMEMSMVWETLGPQLRIVEFGRHLRFLLHQTLSPCLRGCPNLVCVNFYVFITMPPEMDQEEVFPSVTSIGIHLLDNPFLGGDTASWEQLERHFDAFTGPMFPGLQRVRVFGPRQSILGDARFAVLSHRLNERGCALEFPDGRPFLN</sequence>
<gene>
    <name evidence="2" type="ORF">FB45DRAFT_152413</name>
</gene>
<evidence type="ECO:0000259" key="1">
    <source>
        <dbReference type="Pfam" id="PF00646"/>
    </source>
</evidence>
<feature type="domain" description="F-box" evidence="1">
    <location>
        <begin position="7"/>
        <end position="26"/>
    </location>
</feature>